<evidence type="ECO:0000313" key="11">
    <source>
        <dbReference type="Proteomes" id="UP000305131"/>
    </source>
</evidence>
<keyword evidence="2" id="KW-0813">Transport</keyword>
<keyword evidence="4" id="KW-0997">Cell inner membrane</keyword>
<organism evidence="10 11">
    <name type="scientific">Xanthobacter autotrophicus</name>
    <dbReference type="NCBI Taxonomy" id="280"/>
    <lineage>
        <taxon>Bacteria</taxon>
        <taxon>Pseudomonadati</taxon>
        <taxon>Pseudomonadota</taxon>
        <taxon>Alphaproteobacteria</taxon>
        <taxon>Hyphomicrobiales</taxon>
        <taxon>Xanthobacteraceae</taxon>
        <taxon>Xanthobacter</taxon>
    </lineage>
</organism>
<feature type="transmembrane region" description="Helical" evidence="9">
    <location>
        <begin position="125"/>
        <end position="146"/>
    </location>
</feature>
<feature type="transmembrane region" description="Helical" evidence="9">
    <location>
        <begin position="196"/>
        <end position="217"/>
    </location>
</feature>
<evidence type="ECO:0000256" key="2">
    <source>
        <dbReference type="ARBA" id="ARBA00022448"/>
    </source>
</evidence>
<evidence type="ECO:0000256" key="3">
    <source>
        <dbReference type="ARBA" id="ARBA00022475"/>
    </source>
</evidence>
<feature type="transmembrane region" description="Helical" evidence="9">
    <location>
        <begin position="316"/>
        <end position="334"/>
    </location>
</feature>
<protein>
    <submittedName>
        <fullName evidence="10">YeeE/YedE family protein</fullName>
    </submittedName>
</protein>
<evidence type="ECO:0000256" key="7">
    <source>
        <dbReference type="ARBA" id="ARBA00023136"/>
    </source>
</evidence>
<dbReference type="InterPro" id="IPR007272">
    <property type="entry name" value="Sulf_transp_TsuA/YedE"/>
</dbReference>
<dbReference type="OrthoDB" id="9794165at2"/>
<comment type="similarity">
    <text evidence="8">Belongs to the TsuA/YedE (TC 9.B.102) family.</text>
</comment>
<keyword evidence="3" id="KW-1003">Cell membrane</keyword>
<dbReference type="PANTHER" id="PTHR30574">
    <property type="entry name" value="INNER MEMBRANE PROTEIN YEDE"/>
    <property type="match status" value="1"/>
</dbReference>
<feature type="transmembrane region" description="Helical" evidence="9">
    <location>
        <begin position="83"/>
        <end position="105"/>
    </location>
</feature>
<evidence type="ECO:0000256" key="8">
    <source>
        <dbReference type="ARBA" id="ARBA00035655"/>
    </source>
</evidence>
<dbReference type="GO" id="GO:0005886">
    <property type="term" value="C:plasma membrane"/>
    <property type="evidence" value="ECO:0007669"/>
    <property type="project" value="UniProtKB-SubCell"/>
</dbReference>
<feature type="transmembrane region" description="Helical" evidence="9">
    <location>
        <begin position="378"/>
        <end position="399"/>
    </location>
</feature>
<sequence length="406" mass="41440">MSPTTSSTTAPSSSRPIALSAALVLAVVLIWAVLDLSGGDPAGRTLGLSLALGAVFGVVLQRSRFCFFCHTRDLIEGGDPRGVLAILLALAVGIAGYMLVIGSWLPVPVAERLPPDAHIGPVSVVLALAAFVFGLGMAVSGSCVSAHLYRLGEGSPTAPFALLGTVLGFVAGFLSWNRLYLAVISEAPVVWLPHHLGYAGTLGLSLVVLGALALLALHRGRRTPLPASAAAPLDMRRAARAVFVSRWPALVGGAVVGIVSAASYLRIGPLGVTAEIGSLARSATDRLDFLPSTLYGLDGFRGCATAVKTAILSKNGVFVLGLMGASLACALVSGDFAPRRPRLSDVVAGLSGGLLMGWGAMTALGCTVGVLLSGIHAGALSGWLFLAAAFAGMLAGLPLRRRLVRA</sequence>
<dbReference type="GeneID" id="95773870"/>
<feature type="transmembrane region" description="Helical" evidence="9">
    <location>
        <begin position="158"/>
        <end position="176"/>
    </location>
</feature>
<reference evidence="10 11" key="1">
    <citation type="submission" date="2019-05" db="EMBL/GenBank/DDBJ databases">
        <authorList>
            <person name="Zhou X."/>
        </authorList>
    </citation>
    <scope>NUCLEOTIDE SEQUENCE [LARGE SCALE GENOMIC DNA]</scope>
    <source>
        <strain evidence="10 11">DSM 432</strain>
    </source>
</reference>
<evidence type="ECO:0000256" key="4">
    <source>
        <dbReference type="ARBA" id="ARBA00022519"/>
    </source>
</evidence>
<comment type="caution">
    <text evidence="10">The sequence shown here is derived from an EMBL/GenBank/DDBJ whole genome shotgun (WGS) entry which is preliminary data.</text>
</comment>
<evidence type="ECO:0000256" key="5">
    <source>
        <dbReference type="ARBA" id="ARBA00022692"/>
    </source>
</evidence>
<keyword evidence="5 9" id="KW-0812">Transmembrane</keyword>
<keyword evidence="7 9" id="KW-0472">Membrane</keyword>
<feature type="transmembrane region" description="Helical" evidence="9">
    <location>
        <begin position="238"/>
        <end position="265"/>
    </location>
</feature>
<keyword evidence="6 9" id="KW-1133">Transmembrane helix</keyword>
<dbReference type="PANTHER" id="PTHR30574:SF1">
    <property type="entry name" value="SULPHUR TRANSPORT DOMAIN-CONTAINING PROTEIN"/>
    <property type="match status" value="1"/>
</dbReference>
<comment type="subcellular location">
    <subcellularLocation>
        <location evidence="1">Cell inner membrane</location>
        <topology evidence="1">Multi-pass membrane protein</topology>
    </subcellularLocation>
</comment>
<gene>
    <name evidence="10" type="ORF">FBQ73_10440</name>
</gene>
<evidence type="ECO:0000256" key="6">
    <source>
        <dbReference type="ARBA" id="ARBA00022989"/>
    </source>
</evidence>
<feature type="transmembrane region" description="Helical" evidence="9">
    <location>
        <begin position="46"/>
        <end position="62"/>
    </location>
</feature>
<accession>A0A6C1KFR3</accession>
<dbReference type="AlphaFoldDB" id="A0A6C1KFR3"/>
<feature type="transmembrane region" description="Helical" evidence="9">
    <location>
        <begin position="346"/>
        <end position="372"/>
    </location>
</feature>
<proteinExistence type="inferred from homology"/>
<dbReference type="EMBL" id="VAUP01000022">
    <property type="protein sequence ID" value="TLX43055.1"/>
    <property type="molecule type" value="Genomic_DNA"/>
</dbReference>
<evidence type="ECO:0000313" key="10">
    <source>
        <dbReference type="EMBL" id="TLX43055.1"/>
    </source>
</evidence>
<name>A0A6C1KFR3_XANAU</name>
<dbReference type="Pfam" id="PF04143">
    <property type="entry name" value="Sulf_transp"/>
    <property type="match status" value="1"/>
</dbReference>
<dbReference type="RefSeq" id="WP_138399411.1">
    <property type="nucleotide sequence ID" value="NZ_JBAFVI010000002.1"/>
</dbReference>
<evidence type="ECO:0000256" key="1">
    <source>
        <dbReference type="ARBA" id="ARBA00004429"/>
    </source>
</evidence>
<feature type="transmembrane region" description="Helical" evidence="9">
    <location>
        <begin position="16"/>
        <end position="34"/>
    </location>
</feature>
<evidence type="ECO:0000256" key="9">
    <source>
        <dbReference type="SAM" id="Phobius"/>
    </source>
</evidence>
<dbReference type="Proteomes" id="UP000305131">
    <property type="component" value="Unassembled WGS sequence"/>
</dbReference>